<dbReference type="PROSITE" id="PS50931">
    <property type="entry name" value="HTH_LYSR"/>
    <property type="match status" value="1"/>
</dbReference>
<comment type="caution">
    <text evidence="5">The sequence shown here is derived from an EMBL/GenBank/DDBJ whole genome shotgun (WGS) entry which is preliminary data.</text>
</comment>
<organism evidence="5 6">
    <name type="scientific">Paenibacillus allorhizosphaerae</name>
    <dbReference type="NCBI Taxonomy" id="2849866"/>
    <lineage>
        <taxon>Bacteria</taxon>
        <taxon>Bacillati</taxon>
        <taxon>Bacillota</taxon>
        <taxon>Bacilli</taxon>
        <taxon>Bacillales</taxon>
        <taxon>Paenibacillaceae</taxon>
        <taxon>Paenibacillus</taxon>
    </lineage>
</organism>
<dbReference type="Proteomes" id="UP000730618">
    <property type="component" value="Unassembled WGS sequence"/>
</dbReference>
<reference evidence="5 6" key="1">
    <citation type="submission" date="2021-06" db="EMBL/GenBank/DDBJ databases">
        <authorList>
            <person name="Criscuolo A."/>
        </authorList>
    </citation>
    <scope>NUCLEOTIDE SEQUENCE [LARGE SCALE GENOMIC DNA]</scope>
    <source>
        <strain evidence="6">CIP 111802</strain>
    </source>
</reference>
<protein>
    <submittedName>
        <fullName evidence="5">HTH-type transcriptional regulator GltC</fullName>
    </submittedName>
</protein>
<gene>
    <name evidence="5" type="primary">gltC_1</name>
    <name evidence="5" type="ORF">PAECIP111802_01225</name>
</gene>
<dbReference type="Pfam" id="PF03466">
    <property type="entry name" value="LysR_substrate"/>
    <property type="match status" value="1"/>
</dbReference>
<evidence type="ECO:0000259" key="4">
    <source>
        <dbReference type="PROSITE" id="PS50931"/>
    </source>
</evidence>
<dbReference type="InterPro" id="IPR000847">
    <property type="entry name" value="LysR_HTH_N"/>
</dbReference>
<dbReference type="Pfam" id="PF00126">
    <property type="entry name" value="HTH_1"/>
    <property type="match status" value="1"/>
</dbReference>
<accession>A0ABM8VD42</accession>
<proteinExistence type="predicted"/>
<dbReference type="EMBL" id="CAJVCE010000003">
    <property type="protein sequence ID" value="CAG7626192.1"/>
    <property type="molecule type" value="Genomic_DNA"/>
</dbReference>
<evidence type="ECO:0000256" key="1">
    <source>
        <dbReference type="ARBA" id="ARBA00023015"/>
    </source>
</evidence>
<keyword evidence="1" id="KW-0805">Transcription regulation</keyword>
<dbReference type="PANTHER" id="PTHR30419">
    <property type="entry name" value="HTH-TYPE TRANSCRIPTIONAL REGULATOR YBHD"/>
    <property type="match status" value="1"/>
</dbReference>
<dbReference type="InterPro" id="IPR005119">
    <property type="entry name" value="LysR_subst-bd"/>
</dbReference>
<keyword evidence="3" id="KW-0804">Transcription</keyword>
<dbReference type="PANTHER" id="PTHR30419:SF28">
    <property type="entry name" value="HTH-TYPE TRANSCRIPTIONAL REGULATOR BSDA"/>
    <property type="match status" value="1"/>
</dbReference>
<name>A0ABM8VD42_9BACL</name>
<evidence type="ECO:0000313" key="6">
    <source>
        <dbReference type="Proteomes" id="UP000730618"/>
    </source>
</evidence>
<evidence type="ECO:0000256" key="2">
    <source>
        <dbReference type="ARBA" id="ARBA00023125"/>
    </source>
</evidence>
<dbReference type="InterPro" id="IPR050950">
    <property type="entry name" value="HTH-type_LysR_regulators"/>
</dbReference>
<evidence type="ECO:0000256" key="3">
    <source>
        <dbReference type="ARBA" id="ARBA00023163"/>
    </source>
</evidence>
<evidence type="ECO:0000313" key="5">
    <source>
        <dbReference type="EMBL" id="CAG7626192.1"/>
    </source>
</evidence>
<keyword evidence="6" id="KW-1185">Reference proteome</keyword>
<sequence length="303" mass="34822">MWKMELQQLRYFQTVARLEHMTQAAEELNITQPALSRTISRLEEDIGVPLFERKGRHIRLNRYGEIFLAHLERSFLELDQAKKKINDLARLETGSVSIATTNVSIFPSLVSSFLRQYPDVRIRQYLRSDINMYHLLEKGDIDLCISSEPVEGPDIEWDPLFSEQLLLLVPREERFIQRKEIRLMEMAEEKFISGNAIYDSANGLESLCQKAGFTPKISFEGNDSVVIGEMVSLGLGISFIPSLLWEKFSDIIKDRLHVLNITDPVCTVTTGISRIKDRYLPAAANTFYAYAIHKAWDHKGNRV</sequence>
<keyword evidence="2" id="KW-0238">DNA-binding</keyword>
<feature type="domain" description="HTH lysR-type" evidence="4">
    <location>
        <begin position="4"/>
        <end position="61"/>
    </location>
</feature>